<reference evidence="2 3" key="1">
    <citation type="journal article" date="2014" name="Agronomy (Basel)">
        <title>A Draft Genome Sequence for Ensete ventricosum, the Drought-Tolerant Tree Against Hunger.</title>
        <authorList>
            <person name="Harrison J."/>
            <person name="Moore K.A."/>
            <person name="Paszkiewicz K."/>
            <person name="Jones T."/>
            <person name="Grant M."/>
            <person name="Ambacheew D."/>
            <person name="Muzemil S."/>
            <person name="Studholme D.J."/>
        </authorList>
    </citation>
    <scope>NUCLEOTIDE SEQUENCE [LARGE SCALE GENOMIC DNA]</scope>
</reference>
<evidence type="ECO:0000256" key="1">
    <source>
        <dbReference type="SAM" id="MobiDB-lite"/>
    </source>
</evidence>
<sequence>MLILHDTKVHRTDPYQHTEIWLVRYGSVTVDFVRYRPFMVDNDKKFDRYRVVSVNFARYIYVMIDSDRYIPCNSWYRPVQDGPHTGKPSDRYVPPIPGGTENLA</sequence>
<accession>A0A427A984</accession>
<dbReference type="Proteomes" id="UP000287651">
    <property type="component" value="Unassembled WGS sequence"/>
</dbReference>
<name>A0A427A984_ENSVE</name>
<organism evidence="2 3">
    <name type="scientific">Ensete ventricosum</name>
    <name type="common">Abyssinian banana</name>
    <name type="synonym">Musa ensete</name>
    <dbReference type="NCBI Taxonomy" id="4639"/>
    <lineage>
        <taxon>Eukaryota</taxon>
        <taxon>Viridiplantae</taxon>
        <taxon>Streptophyta</taxon>
        <taxon>Embryophyta</taxon>
        <taxon>Tracheophyta</taxon>
        <taxon>Spermatophyta</taxon>
        <taxon>Magnoliopsida</taxon>
        <taxon>Liliopsida</taxon>
        <taxon>Zingiberales</taxon>
        <taxon>Musaceae</taxon>
        <taxon>Ensete</taxon>
    </lineage>
</organism>
<evidence type="ECO:0000313" key="3">
    <source>
        <dbReference type="Proteomes" id="UP000287651"/>
    </source>
</evidence>
<dbReference type="AlphaFoldDB" id="A0A427A984"/>
<gene>
    <name evidence="2" type="ORF">B296_00030805</name>
</gene>
<evidence type="ECO:0000313" key="2">
    <source>
        <dbReference type="EMBL" id="RRT72792.1"/>
    </source>
</evidence>
<comment type="caution">
    <text evidence="2">The sequence shown here is derived from an EMBL/GenBank/DDBJ whole genome shotgun (WGS) entry which is preliminary data.</text>
</comment>
<feature type="region of interest" description="Disordered" evidence="1">
    <location>
        <begin position="81"/>
        <end position="104"/>
    </location>
</feature>
<dbReference type="EMBL" id="AMZH03003293">
    <property type="protein sequence ID" value="RRT72792.1"/>
    <property type="molecule type" value="Genomic_DNA"/>
</dbReference>
<protein>
    <submittedName>
        <fullName evidence="2">Uncharacterized protein</fullName>
    </submittedName>
</protein>
<proteinExistence type="predicted"/>